<reference evidence="1" key="1">
    <citation type="submission" date="2024-05" db="EMBL/GenBank/DDBJ databases">
        <title>Whole genome shotgun sequence of Streptomyces violascens NBRC 12920.</title>
        <authorList>
            <person name="Komaki H."/>
            <person name="Tamura T."/>
        </authorList>
    </citation>
    <scope>NUCLEOTIDE SEQUENCE</scope>
    <source>
        <strain evidence="1">NBRC 12920</strain>
    </source>
</reference>
<organism evidence="1 2">
    <name type="scientific">Streptomyces violascens</name>
    <dbReference type="NCBI Taxonomy" id="67381"/>
    <lineage>
        <taxon>Bacteria</taxon>
        <taxon>Bacillati</taxon>
        <taxon>Actinomycetota</taxon>
        <taxon>Actinomycetes</taxon>
        <taxon>Kitasatosporales</taxon>
        <taxon>Streptomycetaceae</taxon>
        <taxon>Streptomyces</taxon>
    </lineage>
</organism>
<protein>
    <recommendedName>
        <fullName evidence="3">Transposase</fullName>
    </recommendedName>
</protein>
<proteinExistence type="predicted"/>
<evidence type="ECO:0008006" key="3">
    <source>
        <dbReference type="Google" id="ProtNLM"/>
    </source>
</evidence>
<dbReference type="PROSITE" id="PS51257">
    <property type="entry name" value="PROKAR_LIPOPROTEIN"/>
    <property type="match status" value="1"/>
</dbReference>
<accession>A0ABQ3QS65</accession>
<comment type="caution">
    <text evidence="1">The sequence shown here is derived from an EMBL/GenBank/DDBJ whole genome shotgun (WGS) entry which is preliminary data.</text>
</comment>
<evidence type="ECO:0000313" key="1">
    <source>
        <dbReference type="EMBL" id="GHI40084.1"/>
    </source>
</evidence>
<dbReference type="EMBL" id="BNDY01000017">
    <property type="protein sequence ID" value="GHI40084.1"/>
    <property type="molecule type" value="Genomic_DNA"/>
</dbReference>
<name>A0ABQ3QS65_9ACTN</name>
<sequence>MRASGSLTCEVKSQIPPVNCLQALTSSCMVGGGVRRNEVERLIGKLKINRAVATRFGKRA</sequence>
<keyword evidence="2" id="KW-1185">Reference proteome</keyword>
<evidence type="ECO:0000313" key="2">
    <source>
        <dbReference type="Proteomes" id="UP001050808"/>
    </source>
</evidence>
<gene>
    <name evidence="1" type="ORF">Sviol_44920</name>
</gene>
<dbReference type="Proteomes" id="UP001050808">
    <property type="component" value="Unassembled WGS sequence"/>
</dbReference>